<dbReference type="Gene3D" id="1.10.10.1320">
    <property type="entry name" value="Anti-sigma factor, zinc-finger domain"/>
    <property type="match status" value="1"/>
</dbReference>
<dbReference type="InterPro" id="IPR041916">
    <property type="entry name" value="Anti_sigma_zinc_sf"/>
</dbReference>
<dbReference type="SUPFAM" id="SSF88659">
    <property type="entry name" value="Sigma3 and sigma4 domains of RNA polymerase sigma factors"/>
    <property type="match status" value="1"/>
</dbReference>
<evidence type="ECO:0000259" key="7">
    <source>
        <dbReference type="Pfam" id="PF13490"/>
    </source>
</evidence>
<keyword evidence="9" id="KW-1185">Reference proteome</keyword>
<dbReference type="Gene3D" id="1.10.1740.10">
    <property type="match status" value="1"/>
</dbReference>
<protein>
    <submittedName>
        <fullName evidence="8">Sigma-70 family RNA polymerase sigma factor</fullName>
    </submittedName>
</protein>
<evidence type="ECO:0000256" key="5">
    <source>
        <dbReference type="ARBA" id="ARBA00023163"/>
    </source>
</evidence>
<name>A0ABY5MC13_9ACTN</name>
<dbReference type="Pfam" id="PF13490">
    <property type="entry name" value="zf-HC2"/>
    <property type="match status" value="1"/>
</dbReference>
<dbReference type="InterPro" id="IPR027383">
    <property type="entry name" value="Znf_put"/>
</dbReference>
<evidence type="ECO:0000259" key="6">
    <source>
        <dbReference type="Pfam" id="PF04542"/>
    </source>
</evidence>
<dbReference type="PANTHER" id="PTHR43133:SF8">
    <property type="entry name" value="RNA POLYMERASE SIGMA FACTOR HI_1459-RELATED"/>
    <property type="match status" value="1"/>
</dbReference>
<evidence type="ECO:0000256" key="1">
    <source>
        <dbReference type="ARBA" id="ARBA00010641"/>
    </source>
</evidence>
<dbReference type="InterPro" id="IPR013325">
    <property type="entry name" value="RNA_pol_sigma_r2"/>
</dbReference>
<keyword evidence="5" id="KW-0804">Transcription</keyword>
<evidence type="ECO:0000313" key="8">
    <source>
        <dbReference type="EMBL" id="UUP14277.1"/>
    </source>
</evidence>
<proteinExistence type="inferred from homology"/>
<keyword evidence="3" id="KW-0731">Sigma factor</keyword>
<dbReference type="EMBL" id="CP102173">
    <property type="protein sequence ID" value="UUP14277.1"/>
    <property type="molecule type" value="Genomic_DNA"/>
</dbReference>
<evidence type="ECO:0000256" key="2">
    <source>
        <dbReference type="ARBA" id="ARBA00023015"/>
    </source>
</evidence>
<keyword evidence="2" id="KW-0805">Transcription regulation</keyword>
<reference evidence="8 9" key="1">
    <citation type="submission" date="2022-08" db="EMBL/GenBank/DDBJ databases">
        <title>novel species in genus Aeromicrobium.</title>
        <authorList>
            <person name="Ye L."/>
        </authorList>
    </citation>
    <scope>NUCLEOTIDE SEQUENCE [LARGE SCALE GENOMIC DNA]</scope>
    <source>
        <strain evidence="9">zg-Y1379</strain>
    </source>
</reference>
<evidence type="ECO:0000256" key="4">
    <source>
        <dbReference type="ARBA" id="ARBA00023125"/>
    </source>
</evidence>
<feature type="domain" description="Putative zinc-finger" evidence="7">
    <location>
        <begin position="201"/>
        <end position="230"/>
    </location>
</feature>
<dbReference type="InterPro" id="IPR036388">
    <property type="entry name" value="WH-like_DNA-bd_sf"/>
</dbReference>
<feature type="domain" description="RNA polymerase sigma-70 region 2" evidence="6">
    <location>
        <begin position="31"/>
        <end position="98"/>
    </location>
</feature>
<dbReference type="SUPFAM" id="SSF88946">
    <property type="entry name" value="Sigma2 domain of RNA polymerase sigma factors"/>
    <property type="match status" value="1"/>
</dbReference>
<dbReference type="InterPro" id="IPR014284">
    <property type="entry name" value="RNA_pol_sigma-70_dom"/>
</dbReference>
<organism evidence="8 9">
    <name type="scientific">Aeromicrobium wangtongii</name>
    <dbReference type="NCBI Taxonomy" id="2969247"/>
    <lineage>
        <taxon>Bacteria</taxon>
        <taxon>Bacillati</taxon>
        <taxon>Actinomycetota</taxon>
        <taxon>Actinomycetes</taxon>
        <taxon>Propionibacteriales</taxon>
        <taxon>Nocardioidaceae</taxon>
        <taxon>Aeromicrobium</taxon>
    </lineage>
</organism>
<dbReference type="Proteomes" id="UP001316184">
    <property type="component" value="Chromosome"/>
</dbReference>
<sequence>MSDTELQLVDLDDGSLLAMARTGHQEAYATLFSRYGYAAHRLARHLGQKEDSDDVVSEAFAQVLDLLGRGKGPDRAFRAYLFTTVRNECARRAKARKRVTPTDDMQQIDTPVAFGGGQLDAFERSAIRAAYESLPARWQTVLWHLDVEGRKPHELGPMLELSPNSVSALVYRARAGLRQAYLQQHVKQDRPGDERACQENRGKLSGFVRGTASAREQERVHAHLQSCGDCMAVYLDLQEVNREVGTVAAPLALAVATGGLSALLRRWKNA</sequence>
<dbReference type="InterPro" id="IPR039425">
    <property type="entry name" value="RNA_pol_sigma-70-like"/>
</dbReference>
<dbReference type="Pfam" id="PF04542">
    <property type="entry name" value="Sigma70_r2"/>
    <property type="match status" value="1"/>
</dbReference>
<evidence type="ECO:0000313" key="9">
    <source>
        <dbReference type="Proteomes" id="UP001316184"/>
    </source>
</evidence>
<dbReference type="PANTHER" id="PTHR43133">
    <property type="entry name" value="RNA POLYMERASE ECF-TYPE SIGMA FACTO"/>
    <property type="match status" value="1"/>
</dbReference>
<dbReference type="RefSeq" id="WP_232398101.1">
    <property type="nucleotide sequence ID" value="NZ_CP102173.1"/>
</dbReference>
<dbReference type="Gene3D" id="1.10.10.10">
    <property type="entry name" value="Winged helix-like DNA-binding domain superfamily/Winged helix DNA-binding domain"/>
    <property type="match status" value="1"/>
</dbReference>
<dbReference type="InterPro" id="IPR013324">
    <property type="entry name" value="RNA_pol_sigma_r3/r4-like"/>
</dbReference>
<dbReference type="NCBIfam" id="TIGR02937">
    <property type="entry name" value="sigma70-ECF"/>
    <property type="match status" value="1"/>
</dbReference>
<keyword evidence="4" id="KW-0238">DNA-binding</keyword>
<accession>A0ABY5MC13</accession>
<comment type="similarity">
    <text evidence="1">Belongs to the sigma-70 factor family. ECF subfamily.</text>
</comment>
<gene>
    <name evidence="8" type="ORF">NQV15_02880</name>
</gene>
<dbReference type="InterPro" id="IPR007627">
    <property type="entry name" value="RNA_pol_sigma70_r2"/>
</dbReference>
<evidence type="ECO:0000256" key="3">
    <source>
        <dbReference type="ARBA" id="ARBA00023082"/>
    </source>
</evidence>